<dbReference type="PANTHER" id="PTHR42709">
    <property type="entry name" value="ALKALINE PHOSPHATASE LIKE PROTEIN"/>
    <property type="match status" value="1"/>
</dbReference>
<keyword evidence="3" id="KW-1003">Cell membrane</keyword>
<evidence type="ECO:0000256" key="1">
    <source>
        <dbReference type="ARBA" id="ARBA00004651"/>
    </source>
</evidence>
<evidence type="ECO:0000256" key="6">
    <source>
        <dbReference type="ARBA" id="ARBA00023136"/>
    </source>
</evidence>
<dbReference type="STRING" id="1123357.SAMN02745244_00085"/>
<sequence>MTEELPPDSAEELDAAEQGAEPADDSADEQWWEADGMPWKKKPGRADIACLSWFGVVAVFSLILIPTRAWLLGVAPDILAMITGGRTAVAASGAIASTGAMPHWPIVLVVASVLSLKFDWIYWWAGKLWGRGMIEIWAGQSKRAAKNYAKAERWAERLGPIGFLIAYIPMPLPLMQVVFVLAGASGMSLKRFLIYDYIASTLWLIGYFVLGWQLGDGAVTVLNWYAKIAGYVAIGLIVVIFVSTYLAQARKAREKAGKQN</sequence>
<evidence type="ECO:0000256" key="2">
    <source>
        <dbReference type="ARBA" id="ARBA00010792"/>
    </source>
</evidence>
<evidence type="ECO:0000313" key="11">
    <source>
        <dbReference type="Proteomes" id="UP000184512"/>
    </source>
</evidence>
<dbReference type="OrthoDB" id="3727474at2"/>
<keyword evidence="11" id="KW-1185">Reference proteome</keyword>
<feature type="transmembrane region" description="Helical" evidence="8">
    <location>
        <begin position="161"/>
        <end position="182"/>
    </location>
</feature>
<evidence type="ECO:0000256" key="8">
    <source>
        <dbReference type="SAM" id="Phobius"/>
    </source>
</evidence>
<feature type="region of interest" description="Disordered" evidence="7">
    <location>
        <begin position="1"/>
        <end position="29"/>
    </location>
</feature>
<dbReference type="PANTHER" id="PTHR42709:SF6">
    <property type="entry name" value="UNDECAPRENYL PHOSPHATE TRANSPORTER A"/>
    <property type="match status" value="1"/>
</dbReference>
<reference evidence="11" key="1">
    <citation type="submission" date="2016-11" db="EMBL/GenBank/DDBJ databases">
        <authorList>
            <person name="Varghese N."/>
            <person name="Submissions S."/>
        </authorList>
    </citation>
    <scope>NUCLEOTIDE SEQUENCE [LARGE SCALE GENOMIC DNA]</scope>
    <source>
        <strain evidence="11">DSM 12906</strain>
    </source>
</reference>
<feature type="transmembrane region" description="Helical" evidence="8">
    <location>
        <begin position="194"/>
        <end position="212"/>
    </location>
</feature>
<evidence type="ECO:0000259" key="9">
    <source>
        <dbReference type="Pfam" id="PF09335"/>
    </source>
</evidence>
<accession>A0A1M6A3L3</accession>
<protein>
    <submittedName>
        <fullName evidence="10">Membrane protein DedA, SNARE-associated domain</fullName>
    </submittedName>
</protein>
<dbReference type="RefSeq" id="WP_073185331.1">
    <property type="nucleotide sequence ID" value="NZ_FQZG01000003.1"/>
</dbReference>
<dbReference type="InterPro" id="IPR032816">
    <property type="entry name" value="VTT_dom"/>
</dbReference>
<organism evidence="10 11">
    <name type="scientific">Tessaracoccus bendigoensis DSM 12906</name>
    <dbReference type="NCBI Taxonomy" id="1123357"/>
    <lineage>
        <taxon>Bacteria</taxon>
        <taxon>Bacillati</taxon>
        <taxon>Actinomycetota</taxon>
        <taxon>Actinomycetes</taxon>
        <taxon>Propionibacteriales</taxon>
        <taxon>Propionibacteriaceae</taxon>
        <taxon>Tessaracoccus</taxon>
    </lineage>
</organism>
<keyword evidence="4 8" id="KW-0812">Transmembrane</keyword>
<name>A0A1M6A3L3_9ACTN</name>
<evidence type="ECO:0000256" key="5">
    <source>
        <dbReference type="ARBA" id="ARBA00022989"/>
    </source>
</evidence>
<evidence type="ECO:0000256" key="4">
    <source>
        <dbReference type="ARBA" id="ARBA00022692"/>
    </source>
</evidence>
<feature type="compositionally biased region" description="Acidic residues" evidence="7">
    <location>
        <begin position="1"/>
        <end position="15"/>
    </location>
</feature>
<dbReference type="EMBL" id="FQZG01000003">
    <property type="protein sequence ID" value="SHI31104.1"/>
    <property type="molecule type" value="Genomic_DNA"/>
</dbReference>
<dbReference type="Proteomes" id="UP000184512">
    <property type="component" value="Unassembled WGS sequence"/>
</dbReference>
<feature type="transmembrane region" description="Helical" evidence="8">
    <location>
        <begin position="224"/>
        <end position="247"/>
    </location>
</feature>
<dbReference type="Pfam" id="PF09335">
    <property type="entry name" value="VTT_dom"/>
    <property type="match status" value="1"/>
</dbReference>
<feature type="transmembrane region" description="Helical" evidence="8">
    <location>
        <begin position="104"/>
        <end position="125"/>
    </location>
</feature>
<evidence type="ECO:0000256" key="3">
    <source>
        <dbReference type="ARBA" id="ARBA00022475"/>
    </source>
</evidence>
<evidence type="ECO:0000256" key="7">
    <source>
        <dbReference type="SAM" id="MobiDB-lite"/>
    </source>
</evidence>
<feature type="transmembrane region" description="Helical" evidence="8">
    <location>
        <begin position="46"/>
        <end position="66"/>
    </location>
</feature>
<evidence type="ECO:0000313" key="10">
    <source>
        <dbReference type="EMBL" id="SHI31104.1"/>
    </source>
</evidence>
<dbReference type="AlphaFoldDB" id="A0A1M6A3L3"/>
<feature type="domain" description="VTT" evidence="9">
    <location>
        <begin position="95"/>
        <end position="212"/>
    </location>
</feature>
<dbReference type="GO" id="GO:0005886">
    <property type="term" value="C:plasma membrane"/>
    <property type="evidence" value="ECO:0007669"/>
    <property type="project" value="UniProtKB-SubCell"/>
</dbReference>
<keyword evidence="6 8" id="KW-0472">Membrane</keyword>
<keyword evidence="5 8" id="KW-1133">Transmembrane helix</keyword>
<gene>
    <name evidence="10" type="ORF">SAMN02745244_00085</name>
</gene>
<comment type="similarity">
    <text evidence="2">Belongs to the DedA family.</text>
</comment>
<proteinExistence type="inferred from homology"/>
<comment type="subcellular location">
    <subcellularLocation>
        <location evidence="1">Cell membrane</location>
        <topology evidence="1">Multi-pass membrane protein</topology>
    </subcellularLocation>
</comment>
<dbReference type="InterPro" id="IPR051311">
    <property type="entry name" value="DedA_domain"/>
</dbReference>